<dbReference type="InterPro" id="IPR002314">
    <property type="entry name" value="aa-tRNA-synt_IIb"/>
</dbReference>
<evidence type="ECO:0000256" key="8">
    <source>
        <dbReference type="ARBA" id="ARBA00022840"/>
    </source>
</evidence>
<keyword evidence="5" id="KW-0963">Cytoplasm</keyword>
<reference evidence="17 18" key="1">
    <citation type="submission" date="2024-09" db="EMBL/GenBank/DDBJ databases">
        <authorList>
            <person name="Sun Q."/>
            <person name="Mori K."/>
        </authorList>
    </citation>
    <scope>NUCLEOTIDE SEQUENCE [LARGE SCALE GENOMIC DNA]</scope>
    <source>
        <strain evidence="17 18">TISTR 2452</strain>
    </source>
</reference>
<keyword evidence="8" id="KW-0067">ATP-binding</keyword>
<comment type="catalytic activity">
    <reaction evidence="12">
        <text>tRNA(Sec) + L-serine + ATP = L-seryl-tRNA(Sec) + AMP + diphosphate + H(+)</text>
        <dbReference type="Rhea" id="RHEA:42580"/>
        <dbReference type="Rhea" id="RHEA-COMP:9742"/>
        <dbReference type="Rhea" id="RHEA-COMP:10128"/>
        <dbReference type="ChEBI" id="CHEBI:15378"/>
        <dbReference type="ChEBI" id="CHEBI:30616"/>
        <dbReference type="ChEBI" id="CHEBI:33019"/>
        <dbReference type="ChEBI" id="CHEBI:33384"/>
        <dbReference type="ChEBI" id="CHEBI:78442"/>
        <dbReference type="ChEBI" id="CHEBI:78533"/>
        <dbReference type="ChEBI" id="CHEBI:456215"/>
        <dbReference type="EC" id="6.1.1.11"/>
    </reaction>
</comment>
<evidence type="ECO:0000256" key="4">
    <source>
        <dbReference type="ARBA" id="ARBA00012840"/>
    </source>
</evidence>
<evidence type="ECO:0000256" key="7">
    <source>
        <dbReference type="ARBA" id="ARBA00022741"/>
    </source>
</evidence>
<evidence type="ECO:0000256" key="1">
    <source>
        <dbReference type="ARBA" id="ARBA00004496"/>
    </source>
</evidence>
<evidence type="ECO:0000256" key="3">
    <source>
        <dbReference type="ARBA" id="ARBA00010728"/>
    </source>
</evidence>
<dbReference type="PANTHER" id="PTHR43697">
    <property type="entry name" value="SERYL-TRNA SYNTHETASE"/>
    <property type="match status" value="1"/>
</dbReference>
<evidence type="ECO:0000259" key="16">
    <source>
        <dbReference type="PROSITE" id="PS50862"/>
    </source>
</evidence>
<keyword evidence="9" id="KW-0648">Protein biosynthesis</keyword>
<evidence type="ECO:0000256" key="15">
    <source>
        <dbReference type="SAM" id="Coils"/>
    </source>
</evidence>
<keyword evidence="6 17" id="KW-0436">Ligase</keyword>
<evidence type="ECO:0000256" key="10">
    <source>
        <dbReference type="ARBA" id="ARBA00023146"/>
    </source>
</evidence>
<dbReference type="PRINTS" id="PR00981">
    <property type="entry name" value="TRNASYNTHSER"/>
</dbReference>
<dbReference type="Gene3D" id="3.30.930.10">
    <property type="entry name" value="Bira Bifunctional Protein, Domain 2"/>
    <property type="match status" value="1"/>
</dbReference>
<dbReference type="Pfam" id="PF00587">
    <property type="entry name" value="tRNA-synt_2b"/>
    <property type="match status" value="1"/>
</dbReference>
<dbReference type="CDD" id="cd00770">
    <property type="entry name" value="SerRS_core"/>
    <property type="match status" value="1"/>
</dbReference>
<feature type="coiled-coil region" evidence="15">
    <location>
        <begin position="77"/>
        <end position="104"/>
    </location>
</feature>
<keyword evidence="18" id="KW-1185">Reference proteome</keyword>
<comment type="catalytic activity">
    <reaction evidence="13">
        <text>tRNA(Ser) + L-serine + ATP = L-seryl-tRNA(Ser) + AMP + diphosphate + H(+)</text>
        <dbReference type="Rhea" id="RHEA:12292"/>
        <dbReference type="Rhea" id="RHEA-COMP:9669"/>
        <dbReference type="Rhea" id="RHEA-COMP:9703"/>
        <dbReference type="ChEBI" id="CHEBI:15378"/>
        <dbReference type="ChEBI" id="CHEBI:30616"/>
        <dbReference type="ChEBI" id="CHEBI:33019"/>
        <dbReference type="ChEBI" id="CHEBI:33384"/>
        <dbReference type="ChEBI" id="CHEBI:78442"/>
        <dbReference type="ChEBI" id="CHEBI:78533"/>
        <dbReference type="ChEBI" id="CHEBI:456215"/>
        <dbReference type="EC" id="6.1.1.11"/>
    </reaction>
</comment>
<dbReference type="InterPro" id="IPR006195">
    <property type="entry name" value="aa-tRNA-synth_II"/>
</dbReference>
<dbReference type="PANTHER" id="PTHR43697:SF1">
    <property type="entry name" value="SERINE--TRNA LIGASE"/>
    <property type="match status" value="1"/>
</dbReference>
<dbReference type="PROSITE" id="PS50862">
    <property type="entry name" value="AA_TRNA_LIGASE_II"/>
    <property type="match status" value="1"/>
</dbReference>
<dbReference type="Pfam" id="PF02403">
    <property type="entry name" value="Seryl_tRNA_N"/>
    <property type="match status" value="1"/>
</dbReference>
<comment type="similarity">
    <text evidence="3">Belongs to the class-II aminoacyl-tRNA synthetase family. Type-1 seryl-tRNA synthetase subfamily.</text>
</comment>
<comment type="caution">
    <text evidence="17">The sequence shown here is derived from an EMBL/GenBank/DDBJ whole genome shotgun (WGS) entry which is preliminary data.</text>
</comment>
<evidence type="ECO:0000313" key="18">
    <source>
        <dbReference type="Proteomes" id="UP001589747"/>
    </source>
</evidence>
<keyword evidence="7" id="KW-0547">Nucleotide-binding</keyword>
<dbReference type="PIRSF" id="PIRSF001529">
    <property type="entry name" value="Ser-tRNA-synth_IIa"/>
    <property type="match status" value="1"/>
</dbReference>
<evidence type="ECO:0000256" key="9">
    <source>
        <dbReference type="ARBA" id="ARBA00022917"/>
    </source>
</evidence>
<dbReference type="InterPro" id="IPR010978">
    <property type="entry name" value="tRNA-bd_arm"/>
</dbReference>
<dbReference type="NCBIfam" id="TIGR00414">
    <property type="entry name" value="serS"/>
    <property type="match status" value="1"/>
</dbReference>
<sequence length="427" mass="48247">MLDIRMIRERANEVQEAADRRGIDCDIAKLLEIEEGCRQRRAAVEAMRAERNARSALIASLIREGRKSEAEKEKAAAAKLTDRMTADEAELKRLEDERDRRLLEVPNWISPDTPDGTTDEDNVEIRRWGEPTAAEFPVKSHVELGEELDLLDLRRGVKVGGSRQYVLKGPGLMLHRAVQQMALDLLDDEGFTLLDVPVMAKEEAFYATGFFPVGLDQAYRLEEGGHYLAGTAEVPLVAMYAGETLDLTEPMRLAAATPCFRSEVGKAGKDVHGLYRVHQFAKVEQVVICRADPELADQWLERILAHAEKLLRLLELPYRVVAVCTGDLSYKNYKQYDIETWMPSRGAYGETHSASNLLDFQARRAGIRYRDDIGRLRYAYTLNNTMAATPRILIPLLENHQQADGSIRVPEALRPYMRGMGEIRLQP</sequence>
<dbReference type="EMBL" id="JBHMDO010000048">
    <property type="protein sequence ID" value="MFB9330403.1"/>
    <property type="molecule type" value="Genomic_DNA"/>
</dbReference>
<feature type="domain" description="Aminoacyl-transfer RNA synthetases class-II family profile" evidence="16">
    <location>
        <begin position="140"/>
        <end position="410"/>
    </location>
</feature>
<dbReference type="Gene3D" id="1.10.287.40">
    <property type="entry name" value="Serine-tRNA synthetase, tRNA binding domain"/>
    <property type="match status" value="1"/>
</dbReference>
<dbReference type="SUPFAM" id="SSF46589">
    <property type="entry name" value="tRNA-binding arm"/>
    <property type="match status" value="1"/>
</dbReference>
<evidence type="ECO:0000313" key="17">
    <source>
        <dbReference type="EMBL" id="MFB9330403.1"/>
    </source>
</evidence>
<gene>
    <name evidence="17" type="primary">serS</name>
    <name evidence="17" type="ORF">ACFFSY_31060</name>
</gene>
<evidence type="ECO:0000256" key="13">
    <source>
        <dbReference type="ARBA" id="ARBA00048823"/>
    </source>
</evidence>
<accession>A0ABV5L137</accession>
<evidence type="ECO:0000256" key="6">
    <source>
        <dbReference type="ARBA" id="ARBA00022598"/>
    </source>
</evidence>
<organism evidence="17 18">
    <name type="scientific">Paenibacillus aurantiacus</name>
    <dbReference type="NCBI Taxonomy" id="1936118"/>
    <lineage>
        <taxon>Bacteria</taxon>
        <taxon>Bacillati</taxon>
        <taxon>Bacillota</taxon>
        <taxon>Bacilli</taxon>
        <taxon>Bacillales</taxon>
        <taxon>Paenibacillaceae</taxon>
        <taxon>Paenibacillus</taxon>
    </lineage>
</organism>
<evidence type="ECO:0000256" key="5">
    <source>
        <dbReference type="ARBA" id="ARBA00022490"/>
    </source>
</evidence>
<comment type="pathway">
    <text evidence="2">Aminoacyl-tRNA biosynthesis; selenocysteinyl-tRNA(Sec) biosynthesis; L-seryl-tRNA(Sec) from L-serine and tRNA(Sec): step 1/1.</text>
</comment>
<evidence type="ECO:0000256" key="14">
    <source>
        <dbReference type="NCBIfam" id="TIGR00414"/>
    </source>
</evidence>
<dbReference type="InterPro" id="IPR045864">
    <property type="entry name" value="aa-tRNA-synth_II/BPL/LPL"/>
</dbReference>
<dbReference type="InterPro" id="IPR015866">
    <property type="entry name" value="Ser-tRNA-synth_1_N"/>
</dbReference>
<evidence type="ECO:0000256" key="11">
    <source>
        <dbReference type="ARBA" id="ARBA00039158"/>
    </source>
</evidence>
<dbReference type="RefSeq" id="WP_377501604.1">
    <property type="nucleotide sequence ID" value="NZ_JBHMDO010000048.1"/>
</dbReference>
<comment type="subcellular location">
    <subcellularLocation>
        <location evidence="1">Cytoplasm</location>
    </subcellularLocation>
</comment>
<dbReference type="Proteomes" id="UP001589747">
    <property type="component" value="Unassembled WGS sequence"/>
</dbReference>
<dbReference type="InterPro" id="IPR042103">
    <property type="entry name" value="SerRS_1_N_sf"/>
</dbReference>
<evidence type="ECO:0000256" key="12">
    <source>
        <dbReference type="ARBA" id="ARBA00047929"/>
    </source>
</evidence>
<dbReference type="InterPro" id="IPR033729">
    <property type="entry name" value="SerRS_core"/>
</dbReference>
<keyword evidence="10" id="KW-0030">Aminoacyl-tRNA synthetase</keyword>
<dbReference type="SUPFAM" id="SSF55681">
    <property type="entry name" value="Class II aaRS and biotin synthetases"/>
    <property type="match status" value="1"/>
</dbReference>
<keyword evidence="15" id="KW-0175">Coiled coil</keyword>
<name>A0ABV5L137_9BACL</name>
<dbReference type="EC" id="6.1.1.11" evidence="4 14"/>
<dbReference type="InterPro" id="IPR002317">
    <property type="entry name" value="Ser-tRNA-ligase_type_1"/>
</dbReference>
<evidence type="ECO:0000256" key="2">
    <source>
        <dbReference type="ARBA" id="ARBA00005045"/>
    </source>
</evidence>
<proteinExistence type="inferred from homology"/>
<dbReference type="GO" id="GO:0004828">
    <property type="term" value="F:serine-tRNA ligase activity"/>
    <property type="evidence" value="ECO:0007669"/>
    <property type="project" value="UniProtKB-EC"/>
</dbReference>
<protein>
    <recommendedName>
        <fullName evidence="11 14">Serine--tRNA ligase</fullName>
        <ecNumber evidence="4 14">6.1.1.11</ecNumber>
    </recommendedName>
</protein>